<comment type="caution">
    <text evidence="2">The sequence shown here is derived from an EMBL/GenBank/DDBJ whole genome shotgun (WGS) entry which is preliminary data.</text>
</comment>
<gene>
    <name evidence="2" type="ORF">QBC34DRAFT_382629</name>
</gene>
<feature type="chain" id="PRO_5043395677" evidence="1">
    <location>
        <begin position="21"/>
        <end position="82"/>
    </location>
</feature>
<proteinExistence type="predicted"/>
<dbReference type="AlphaFoldDB" id="A0AAV9GHB4"/>
<name>A0AAV9GHB4_9PEZI</name>
<sequence length="82" mass="8781">MHHATILFCGALPFLGMVLAVPTTPGMTKLPARGFPDQYDNCAKICEEACKQGPEICAACWAFCRLGFVEGEIVDGEETGSD</sequence>
<organism evidence="2 3">
    <name type="scientific">Podospora aff. communis PSN243</name>
    <dbReference type="NCBI Taxonomy" id="3040156"/>
    <lineage>
        <taxon>Eukaryota</taxon>
        <taxon>Fungi</taxon>
        <taxon>Dikarya</taxon>
        <taxon>Ascomycota</taxon>
        <taxon>Pezizomycotina</taxon>
        <taxon>Sordariomycetes</taxon>
        <taxon>Sordariomycetidae</taxon>
        <taxon>Sordariales</taxon>
        <taxon>Podosporaceae</taxon>
        <taxon>Podospora</taxon>
    </lineage>
</organism>
<keyword evidence="1" id="KW-0732">Signal</keyword>
<protein>
    <submittedName>
        <fullName evidence="2">Uncharacterized protein</fullName>
    </submittedName>
</protein>
<evidence type="ECO:0000256" key="1">
    <source>
        <dbReference type="SAM" id="SignalP"/>
    </source>
</evidence>
<keyword evidence="3" id="KW-1185">Reference proteome</keyword>
<evidence type="ECO:0000313" key="2">
    <source>
        <dbReference type="EMBL" id="KAK4447106.1"/>
    </source>
</evidence>
<feature type="signal peptide" evidence="1">
    <location>
        <begin position="1"/>
        <end position="20"/>
    </location>
</feature>
<dbReference type="EMBL" id="MU865952">
    <property type="protein sequence ID" value="KAK4447106.1"/>
    <property type="molecule type" value="Genomic_DNA"/>
</dbReference>
<accession>A0AAV9GHB4</accession>
<reference evidence="2" key="2">
    <citation type="submission" date="2023-05" db="EMBL/GenBank/DDBJ databases">
        <authorList>
            <consortium name="Lawrence Berkeley National Laboratory"/>
            <person name="Steindorff A."/>
            <person name="Hensen N."/>
            <person name="Bonometti L."/>
            <person name="Westerberg I."/>
            <person name="Brannstrom I.O."/>
            <person name="Guillou S."/>
            <person name="Cros-Aarteil S."/>
            <person name="Calhoun S."/>
            <person name="Haridas S."/>
            <person name="Kuo A."/>
            <person name="Mondo S."/>
            <person name="Pangilinan J."/>
            <person name="Riley R."/>
            <person name="Labutti K."/>
            <person name="Andreopoulos B."/>
            <person name="Lipzen A."/>
            <person name="Chen C."/>
            <person name="Yanf M."/>
            <person name="Daum C."/>
            <person name="Ng V."/>
            <person name="Clum A."/>
            <person name="Ohm R."/>
            <person name="Martin F."/>
            <person name="Silar P."/>
            <person name="Natvig D."/>
            <person name="Lalanne C."/>
            <person name="Gautier V."/>
            <person name="Ament-Velasquez S.L."/>
            <person name="Kruys A."/>
            <person name="Hutchinson M.I."/>
            <person name="Powell A.J."/>
            <person name="Barry K."/>
            <person name="Miller A.N."/>
            <person name="Grigoriev I.V."/>
            <person name="Debuchy R."/>
            <person name="Gladieux P."/>
            <person name="Thoren M.H."/>
            <person name="Johannesson H."/>
        </authorList>
    </citation>
    <scope>NUCLEOTIDE SEQUENCE</scope>
    <source>
        <strain evidence="2">PSN243</strain>
    </source>
</reference>
<evidence type="ECO:0000313" key="3">
    <source>
        <dbReference type="Proteomes" id="UP001321760"/>
    </source>
</evidence>
<dbReference type="Proteomes" id="UP001321760">
    <property type="component" value="Unassembled WGS sequence"/>
</dbReference>
<reference evidence="2" key="1">
    <citation type="journal article" date="2023" name="Mol. Phylogenet. Evol.">
        <title>Genome-scale phylogeny and comparative genomics of the fungal order Sordariales.</title>
        <authorList>
            <person name="Hensen N."/>
            <person name="Bonometti L."/>
            <person name="Westerberg I."/>
            <person name="Brannstrom I.O."/>
            <person name="Guillou S."/>
            <person name="Cros-Aarteil S."/>
            <person name="Calhoun S."/>
            <person name="Haridas S."/>
            <person name="Kuo A."/>
            <person name="Mondo S."/>
            <person name="Pangilinan J."/>
            <person name="Riley R."/>
            <person name="LaButti K."/>
            <person name="Andreopoulos B."/>
            <person name="Lipzen A."/>
            <person name="Chen C."/>
            <person name="Yan M."/>
            <person name="Daum C."/>
            <person name="Ng V."/>
            <person name="Clum A."/>
            <person name="Steindorff A."/>
            <person name="Ohm R.A."/>
            <person name="Martin F."/>
            <person name="Silar P."/>
            <person name="Natvig D.O."/>
            <person name="Lalanne C."/>
            <person name="Gautier V."/>
            <person name="Ament-Velasquez S.L."/>
            <person name="Kruys A."/>
            <person name="Hutchinson M.I."/>
            <person name="Powell A.J."/>
            <person name="Barry K."/>
            <person name="Miller A.N."/>
            <person name="Grigoriev I.V."/>
            <person name="Debuchy R."/>
            <person name="Gladieux P."/>
            <person name="Hiltunen Thoren M."/>
            <person name="Johannesson H."/>
        </authorList>
    </citation>
    <scope>NUCLEOTIDE SEQUENCE</scope>
    <source>
        <strain evidence="2">PSN243</strain>
    </source>
</reference>